<dbReference type="AlphaFoldDB" id="A0A371FIA5"/>
<evidence type="ECO:0000256" key="1">
    <source>
        <dbReference type="SAM" id="MobiDB-lite"/>
    </source>
</evidence>
<dbReference type="PANTHER" id="PTHR11538">
    <property type="entry name" value="PHENYLALANYL-TRNA SYNTHETASE"/>
    <property type="match status" value="1"/>
</dbReference>
<dbReference type="OrthoDB" id="273345at2759"/>
<dbReference type="EMBL" id="QJKJ01008983">
    <property type="protein sequence ID" value="RDX78044.1"/>
    <property type="molecule type" value="Genomic_DNA"/>
</dbReference>
<name>A0A371FIA5_MUCPR</name>
<dbReference type="GO" id="GO:0005737">
    <property type="term" value="C:cytoplasm"/>
    <property type="evidence" value="ECO:0007669"/>
    <property type="project" value="TreeGrafter"/>
</dbReference>
<evidence type="ECO:0000259" key="2">
    <source>
        <dbReference type="Pfam" id="PF10354"/>
    </source>
</evidence>
<feature type="domain" description="25S rRNA (uridine-N(3))-methyltransferase BMT5-like" evidence="2">
    <location>
        <begin position="41"/>
        <end position="72"/>
    </location>
</feature>
<feature type="region of interest" description="Disordered" evidence="1">
    <location>
        <begin position="283"/>
        <end position="303"/>
    </location>
</feature>
<reference evidence="3" key="1">
    <citation type="submission" date="2018-05" db="EMBL/GenBank/DDBJ databases">
        <title>Draft genome of Mucuna pruriens seed.</title>
        <authorList>
            <person name="Nnadi N.E."/>
            <person name="Vos R."/>
            <person name="Hasami M.H."/>
            <person name="Devisetty U.K."/>
            <person name="Aguiy J.C."/>
        </authorList>
    </citation>
    <scope>NUCLEOTIDE SEQUENCE [LARGE SCALE GENOMIC DNA]</scope>
    <source>
        <strain evidence="3">JCA_2017</strain>
    </source>
</reference>
<dbReference type="InterPro" id="IPR019446">
    <property type="entry name" value="BMT5-like"/>
</dbReference>
<keyword evidence="4" id="KW-1185">Reference proteome</keyword>
<dbReference type="STRING" id="157652.A0A371FIA5"/>
<dbReference type="GO" id="GO:0070475">
    <property type="term" value="P:rRNA base methylation"/>
    <property type="evidence" value="ECO:0007669"/>
    <property type="project" value="InterPro"/>
</dbReference>
<dbReference type="Pfam" id="PF10354">
    <property type="entry name" value="BMT5-like"/>
    <property type="match status" value="2"/>
</dbReference>
<protein>
    <submittedName>
        <fullName evidence="3">Heavy metal-associated isoprenylated plant protein 41</fullName>
    </submittedName>
</protein>
<organism evidence="3 4">
    <name type="scientific">Mucuna pruriens</name>
    <name type="common">Velvet bean</name>
    <name type="synonym">Dolichos pruriens</name>
    <dbReference type="NCBI Taxonomy" id="157652"/>
    <lineage>
        <taxon>Eukaryota</taxon>
        <taxon>Viridiplantae</taxon>
        <taxon>Streptophyta</taxon>
        <taxon>Embryophyta</taxon>
        <taxon>Tracheophyta</taxon>
        <taxon>Spermatophyta</taxon>
        <taxon>Magnoliopsida</taxon>
        <taxon>eudicotyledons</taxon>
        <taxon>Gunneridae</taxon>
        <taxon>Pentapetalae</taxon>
        <taxon>rosids</taxon>
        <taxon>fabids</taxon>
        <taxon>Fabales</taxon>
        <taxon>Fabaceae</taxon>
        <taxon>Papilionoideae</taxon>
        <taxon>50 kb inversion clade</taxon>
        <taxon>NPAAA clade</taxon>
        <taxon>indigoferoid/millettioid clade</taxon>
        <taxon>Phaseoleae</taxon>
        <taxon>Mucuna</taxon>
    </lineage>
</organism>
<accession>A0A371FIA5</accession>
<feature type="domain" description="25S rRNA (uridine-N(3))-methyltransferase BMT5-like" evidence="2">
    <location>
        <begin position="117"/>
        <end position="252"/>
    </location>
</feature>
<evidence type="ECO:0000313" key="3">
    <source>
        <dbReference type="EMBL" id="RDX78044.1"/>
    </source>
</evidence>
<dbReference type="Proteomes" id="UP000257109">
    <property type="component" value="Unassembled WGS sequence"/>
</dbReference>
<feature type="non-terminal residue" evidence="3">
    <location>
        <position position="1"/>
    </location>
</feature>
<dbReference type="PANTHER" id="PTHR11538:SF26">
    <property type="entry name" value="FERREDOXIN-FOLD ANTICODON-BINDING DOMAIN-CONTAINING PROTEIN 1"/>
    <property type="match status" value="1"/>
</dbReference>
<sequence>METKNNRVLVCKNQFHIIQEEEEEDEDAKWVTHYSSDHQILLVGEGDFSFSLSLAKSFGSAANIVASSLNSYGLSLALYLSVSAFALCATFPRESFDLGTWGESYSSRVQNPNAFSHVDDVIKMYKHAKSNLDNLHKLGACLLHGVDATKMKLHSDLKMQRFDRVIFNFPHAGFHGREDNTLLIKMHKGLVLGFFKNASCMLRANGEIHVSHKTTAPFSNWNIEKLATQCFLTLIDCADFKREDYPGYNNKRGDGYRCDEPFPLGKCCTYKFIYIPKTKRNRMKRTRMMVSRQQKNGRKSKIKDAVEQLPTSVHLSYYPQTSHFPKMEEAMTSIFDLTNRHTSIIGGHLSNMAEVHGGGAPSAGYSAILGTRLGSPKTLQPMKPLQSLSPWPTSSTNVRYPLADHVRTMDTFPQSLGARSEGYYQVYGGRSDCLQEELGRRTAKRASYCFDQGHTLRDTLLKWPTSTNVGYSLRDHVRSMDAVPLPFGARNEDYQVYGGSSNYWQEELGRTTAQRASYSFHEVRSDFDRYIAEVPGRTVQSELHRTRILMPERRVFVEC</sequence>
<comment type="caution">
    <text evidence="3">The sequence shown here is derived from an EMBL/GenBank/DDBJ whole genome shotgun (WGS) entry which is preliminary data.</text>
</comment>
<proteinExistence type="predicted"/>
<gene>
    <name evidence="3" type="primary">HIPP41</name>
    <name evidence="3" type="ORF">CR513_41737</name>
</gene>
<evidence type="ECO:0000313" key="4">
    <source>
        <dbReference type="Proteomes" id="UP000257109"/>
    </source>
</evidence>
<dbReference type="GO" id="GO:0070042">
    <property type="term" value="F:rRNA (uridine-N3-)-methyltransferase activity"/>
    <property type="evidence" value="ECO:0007669"/>
    <property type="project" value="InterPro"/>
</dbReference>